<evidence type="ECO:0000256" key="1">
    <source>
        <dbReference type="ARBA" id="ARBA00001864"/>
    </source>
</evidence>
<dbReference type="EMBL" id="CAJHIP010000006">
    <property type="protein sequence ID" value="CAD6492062.1"/>
    <property type="molecule type" value="Genomic_DNA"/>
</dbReference>
<dbReference type="Proteomes" id="UP000603056">
    <property type="component" value="Unassembled WGS sequence"/>
</dbReference>
<reference evidence="5" key="1">
    <citation type="submission" date="2020-10" db="EMBL/GenBank/DDBJ databases">
        <authorList>
            <person name="Hahn C.J."/>
            <person name="Laso-Perez R."/>
            <person name="Vulcano F."/>
            <person name="Vaziourakis K.-M."/>
            <person name="Stokke R."/>
            <person name="Steen I.H."/>
            <person name="Teske A."/>
            <person name="Boetius A."/>
            <person name="Liebeke M."/>
            <person name="Amann R."/>
            <person name="Knittel K."/>
        </authorList>
    </citation>
    <scope>NUCLEOTIDE SEQUENCE</scope>
    <source>
        <strain evidence="5">Gfbio:e3339647-f889-4370-9287-4fb5cb688e4c:AG392E03_GoMArc1</strain>
        <strain evidence="6">Gfbio:e3339647-f889-4370-9287-4fb5cb688e4c:AG394J04_GoMArc1</strain>
    </source>
</reference>
<dbReference type="GO" id="GO:0046279">
    <property type="term" value="P:3,4-dihydroxybenzoate biosynthetic process"/>
    <property type="evidence" value="ECO:0007669"/>
    <property type="project" value="TreeGrafter"/>
</dbReference>
<keyword evidence="4" id="KW-0057">Aromatic amino acid biosynthesis</keyword>
<dbReference type="HAMAP" id="MF_00214">
    <property type="entry name" value="AroD"/>
    <property type="match status" value="1"/>
</dbReference>
<comment type="caution">
    <text evidence="4">Lacks conserved residue(s) required for the propagation of feature annotation.</text>
</comment>
<dbReference type="NCBIfam" id="TIGR01093">
    <property type="entry name" value="aroD"/>
    <property type="match status" value="1"/>
</dbReference>
<comment type="subunit">
    <text evidence="4">Homodimer.</text>
</comment>
<keyword evidence="3 4" id="KW-0704">Schiff base</keyword>
<dbReference type="GO" id="GO:0009073">
    <property type="term" value="P:aromatic amino acid family biosynthetic process"/>
    <property type="evidence" value="ECO:0007669"/>
    <property type="project" value="UniProtKB-KW"/>
</dbReference>
<comment type="similarity">
    <text evidence="4">Belongs to the type-I 3-dehydroquinase family.</text>
</comment>
<sequence length="231" mass="25073">MKLFDSVDTPLVVAAISGNIINNAALASELGADVVEIRLDLLDSTSNIYDSISYITENFSLPVIITNRLAEEGGGWKESELKRVELLTTLMPLSDAVDIELKAPLRDVVINKAKELDKIVIVSAHDFVETKPLDELASILKEEHRVGGDISKLAVTPHSSQDVLNLLQAGVASRHPVCTIAMGELGKHTRIIAGLYGSVLTYASVEEATAPGQLRVDTVKKLIKLFYQKKS</sequence>
<accession>A0A811T4Z2</accession>
<dbReference type="Proteomes" id="UP000606624">
    <property type="component" value="Unassembled WGS sequence"/>
</dbReference>
<evidence type="ECO:0000256" key="3">
    <source>
        <dbReference type="ARBA" id="ARBA00023270"/>
    </source>
</evidence>
<dbReference type="InterPro" id="IPR001381">
    <property type="entry name" value="DHquinase_I"/>
</dbReference>
<evidence type="ECO:0000256" key="2">
    <source>
        <dbReference type="ARBA" id="ARBA00023239"/>
    </source>
</evidence>
<dbReference type="PANTHER" id="PTHR43699:SF1">
    <property type="entry name" value="3-DEHYDROQUINATE DEHYDRATASE"/>
    <property type="match status" value="1"/>
</dbReference>
<dbReference type="EMBL" id="CAJHIN010000017">
    <property type="protein sequence ID" value="CAD6490362.1"/>
    <property type="molecule type" value="Genomic_DNA"/>
</dbReference>
<dbReference type="InterPro" id="IPR013785">
    <property type="entry name" value="Aldolase_TIM"/>
</dbReference>
<feature type="binding site" evidence="4">
    <location>
        <position position="68"/>
    </location>
    <ligand>
        <name>3-dehydroquinate</name>
        <dbReference type="ChEBI" id="CHEBI:32364"/>
    </ligand>
</feature>
<dbReference type="SUPFAM" id="SSF51569">
    <property type="entry name" value="Aldolase"/>
    <property type="match status" value="1"/>
</dbReference>
<proteinExistence type="inferred from homology"/>
<feature type="binding site" evidence="4">
    <location>
        <position position="213"/>
    </location>
    <ligand>
        <name>3-dehydroquinate</name>
        <dbReference type="ChEBI" id="CHEBI:32364"/>
    </ligand>
</feature>
<feature type="active site" description="Schiff-base intermediate with substrate" evidence="4">
    <location>
        <position position="152"/>
    </location>
</feature>
<feature type="active site" description="Proton donor/acceptor" evidence="4">
    <location>
        <position position="125"/>
    </location>
</feature>
<feature type="binding site" evidence="4">
    <location>
        <begin position="36"/>
        <end position="38"/>
    </location>
    <ligand>
        <name>3-dehydroquinate</name>
        <dbReference type="ChEBI" id="CHEBI:32364"/>
    </ligand>
</feature>
<dbReference type="GO" id="GO:0003855">
    <property type="term" value="F:3-dehydroquinate dehydratase activity"/>
    <property type="evidence" value="ECO:0007669"/>
    <property type="project" value="UniProtKB-UniRule"/>
</dbReference>
<dbReference type="Pfam" id="PF01487">
    <property type="entry name" value="DHquinase_I"/>
    <property type="match status" value="1"/>
</dbReference>
<feature type="binding site" evidence="4">
    <location>
        <position position="209"/>
    </location>
    <ligand>
        <name>3-dehydroquinate</name>
        <dbReference type="ChEBI" id="CHEBI:32364"/>
    </ligand>
</feature>
<dbReference type="PANTHER" id="PTHR43699">
    <property type="entry name" value="3-DEHYDROQUINATE DEHYDRATASE"/>
    <property type="match status" value="1"/>
</dbReference>
<dbReference type="InterPro" id="IPR050146">
    <property type="entry name" value="Type-I_3-dehydroquinase"/>
</dbReference>
<dbReference type="CDD" id="cd00502">
    <property type="entry name" value="DHQase_I"/>
    <property type="match status" value="1"/>
</dbReference>
<name>A0A811T4Z2_9EURY</name>
<dbReference type="GO" id="GO:0009423">
    <property type="term" value="P:chorismate biosynthetic process"/>
    <property type="evidence" value="ECO:0007669"/>
    <property type="project" value="UniProtKB-UniRule"/>
</dbReference>
<dbReference type="AlphaFoldDB" id="A0A811T4Z2"/>
<protein>
    <recommendedName>
        <fullName evidence="4">3-dehydroquinate dehydratase</fullName>
        <shortName evidence="4">3-dehydroquinase</shortName>
        <ecNumber evidence="4">4.2.1.10</ecNumber>
    </recommendedName>
    <alternativeName>
        <fullName evidence="4">Type I DHQase</fullName>
    </alternativeName>
    <alternativeName>
        <fullName evidence="4">Type I dehydroquinase</fullName>
        <shortName evidence="4">DHQ1</shortName>
    </alternativeName>
</protein>
<evidence type="ECO:0000256" key="4">
    <source>
        <dbReference type="HAMAP-Rule" id="MF_00214"/>
    </source>
</evidence>
<evidence type="ECO:0000313" key="6">
    <source>
        <dbReference type="EMBL" id="CAD6492062.1"/>
    </source>
</evidence>
<comment type="pathway">
    <text evidence="4">Metabolic intermediate biosynthesis; chorismate biosynthesis; chorismate from D-erythrose 4-phosphate and phosphoenolpyruvate: step 3/7.</text>
</comment>
<gene>
    <name evidence="4 5" type="primary">aroD</name>
    <name evidence="6" type="ORF">FFODKBPE_00269</name>
    <name evidence="5" type="ORF">KFBDDELM_00246</name>
</gene>
<dbReference type="UniPathway" id="UPA00053">
    <property type="reaction ID" value="UER00086"/>
</dbReference>
<keyword evidence="4" id="KW-0028">Amino-acid biosynthesis</keyword>
<comment type="catalytic activity">
    <reaction evidence="1 4">
        <text>3-dehydroquinate = 3-dehydroshikimate + H2O</text>
        <dbReference type="Rhea" id="RHEA:21096"/>
        <dbReference type="ChEBI" id="CHEBI:15377"/>
        <dbReference type="ChEBI" id="CHEBI:16630"/>
        <dbReference type="ChEBI" id="CHEBI:32364"/>
        <dbReference type="EC" id="4.2.1.10"/>
    </reaction>
</comment>
<dbReference type="GO" id="GO:0008652">
    <property type="term" value="P:amino acid biosynthetic process"/>
    <property type="evidence" value="ECO:0007669"/>
    <property type="project" value="UniProtKB-KW"/>
</dbReference>
<dbReference type="Gene3D" id="3.20.20.70">
    <property type="entry name" value="Aldolase class I"/>
    <property type="match status" value="1"/>
</dbReference>
<feature type="binding site" evidence="4">
    <location>
        <position position="190"/>
    </location>
    <ligand>
        <name>3-dehydroquinate</name>
        <dbReference type="ChEBI" id="CHEBI:32364"/>
    </ligand>
</feature>
<comment type="function">
    <text evidence="4">Involved in the third step of the chorismate pathway, which leads to the biosynthesis of aromatic amino acids. Catalyzes the cis-dehydration of 3-dehydroquinate (DHQ) and introduces the first double bond of the aromatic ring to yield 3-dehydroshikimate.</text>
</comment>
<organism evidence="5 7">
    <name type="scientific">Candidatus Argoarchaeum ethanivorans</name>
    <dbReference type="NCBI Taxonomy" id="2608793"/>
    <lineage>
        <taxon>Archaea</taxon>
        <taxon>Methanobacteriati</taxon>
        <taxon>Methanobacteriota</taxon>
        <taxon>Stenosarchaea group</taxon>
        <taxon>Methanomicrobia</taxon>
        <taxon>Methanosarcinales</taxon>
        <taxon>Methanosarcinales incertae sedis</taxon>
        <taxon>GOM Arc I cluster</taxon>
        <taxon>Candidatus Argoarchaeum</taxon>
    </lineage>
</organism>
<evidence type="ECO:0000313" key="7">
    <source>
        <dbReference type="Proteomes" id="UP000606624"/>
    </source>
</evidence>
<dbReference type="EC" id="4.2.1.10" evidence="4"/>
<keyword evidence="2 4" id="KW-0456">Lyase</keyword>
<comment type="caution">
    <text evidence="5">The sequence shown here is derived from an EMBL/GenBank/DDBJ whole genome shotgun (WGS) entry which is preliminary data.</text>
</comment>
<evidence type="ECO:0000313" key="5">
    <source>
        <dbReference type="EMBL" id="CAD6490362.1"/>
    </source>
</evidence>